<comment type="caution">
    <text evidence="1">The sequence shown here is derived from an EMBL/GenBank/DDBJ whole genome shotgun (WGS) entry which is preliminary data.</text>
</comment>
<proteinExistence type="predicted"/>
<reference evidence="1 2" key="1">
    <citation type="submission" date="2011-02" db="EMBL/GenBank/DDBJ databases">
        <authorList>
            <person name="Weinstock G."/>
            <person name="Sodergren E."/>
            <person name="Clifton S."/>
            <person name="Fulton L."/>
            <person name="Fulton B."/>
            <person name="Courtney L."/>
            <person name="Fronick C."/>
            <person name="Harrison M."/>
            <person name="Strong C."/>
            <person name="Farmer C."/>
            <person name="Delahaunty K."/>
            <person name="Markovic C."/>
            <person name="Hall O."/>
            <person name="Minx P."/>
            <person name="Tomlinson C."/>
            <person name="Mitreva M."/>
            <person name="Hou S."/>
            <person name="Chen J."/>
            <person name="Wollam A."/>
            <person name="Pepin K.H."/>
            <person name="Johnson M."/>
            <person name="Bhonagiri V."/>
            <person name="Zhang X."/>
            <person name="Suruliraj S."/>
            <person name="Warren W."/>
            <person name="Chinwalla A."/>
            <person name="Mardis E.R."/>
            <person name="Wilson R.K."/>
        </authorList>
    </citation>
    <scope>NUCLEOTIDE SEQUENCE [LARGE SCALE GENOMIC DNA]</scope>
    <source>
        <strain evidence="1 2">YIT 12056</strain>
    </source>
</reference>
<keyword evidence="2" id="KW-1185">Reference proteome</keyword>
<sequence>MFPTFCALKGQKINLQIYCPYRAQCYSYSRSRGATPGYKIKRLSALGYATLLLPIYTHRY</sequence>
<protein>
    <submittedName>
        <fullName evidence="1">Uncharacterized protein</fullName>
    </submittedName>
</protein>
<dbReference type="Proteomes" id="UP000010321">
    <property type="component" value="Unassembled WGS sequence"/>
</dbReference>
<gene>
    <name evidence="1" type="ORF">HMPREF9445_00348</name>
</gene>
<accession>A0ABP2KV82</accession>
<evidence type="ECO:0000313" key="2">
    <source>
        <dbReference type="Proteomes" id="UP000010321"/>
    </source>
</evidence>
<dbReference type="EMBL" id="AFBM01000005">
    <property type="protein sequence ID" value="EGF54394.1"/>
    <property type="molecule type" value="Genomic_DNA"/>
</dbReference>
<name>A0ABP2KV82_9BACE</name>
<evidence type="ECO:0000313" key="1">
    <source>
        <dbReference type="EMBL" id="EGF54394.1"/>
    </source>
</evidence>
<organism evidence="1 2">
    <name type="scientific">Bacteroides clarus YIT 12056</name>
    <dbReference type="NCBI Taxonomy" id="762984"/>
    <lineage>
        <taxon>Bacteria</taxon>
        <taxon>Pseudomonadati</taxon>
        <taxon>Bacteroidota</taxon>
        <taxon>Bacteroidia</taxon>
        <taxon>Bacteroidales</taxon>
        <taxon>Bacteroidaceae</taxon>
        <taxon>Bacteroides</taxon>
    </lineage>
</organism>